<sequence>MDNNFYKIENEEGLSFSIQKVLPESMDKDGRHDPDMQLVFLVEGISRRDLTKDGDLVLTMGKAEAFCLAVKIMSLCDNELCYVMDGKLIRLSCGIDKVEIKIGGILRSLANNKEKTREEE</sequence>
<reference evidence="5 6" key="2">
    <citation type="journal article" date="2019" name="Nat. Med.">
        <title>A library of human gut bacterial isolates paired with longitudinal multiomics data enables mechanistic microbiome research.</title>
        <authorList>
            <person name="Poyet M."/>
            <person name="Groussin M."/>
            <person name="Gibbons S.M."/>
            <person name="Avila-Pacheco J."/>
            <person name="Jiang X."/>
            <person name="Kearney S.M."/>
            <person name="Perrotta A.R."/>
            <person name="Berdy B."/>
            <person name="Zhao S."/>
            <person name="Lieberman T.D."/>
            <person name="Swanson P.K."/>
            <person name="Smith M."/>
            <person name="Roesemann S."/>
            <person name="Alexander J.E."/>
            <person name="Rich S.A."/>
            <person name="Livny J."/>
            <person name="Vlamakis H."/>
            <person name="Clish C."/>
            <person name="Bullock K."/>
            <person name="Deik A."/>
            <person name="Scott J."/>
            <person name="Pierce K.A."/>
            <person name="Xavier R.J."/>
            <person name="Alm E.J."/>
        </authorList>
    </citation>
    <scope>NUCLEOTIDE SEQUENCE [LARGE SCALE GENOMIC DNA]</scope>
    <source>
        <strain evidence="3 6">BIOML-A10</strain>
        <strain evidence="2 5">BIOML-A11</strain>
    </source>
</reference>
<name>A0A174W849_PARDI</name>
<evidence type="ECO:0000313" key="2">
    <source>
        <dbReference type="EMBL" id="MRY84349.1"/>
    </source>
</evidence>
<dbReference type="EMBL" id="WKMW01000007">
    <property type="protein sequence ID" value="MRY84349.1"/>
    <property type="molecule type" value="Genomic_DNA"/>
</dbReference>
<organism evidence="1 4">
    <name type="scientific">Parabacteroides distasonis</name>
    <dbReference type="NCBI Taxonomy" id="823"/>
    <lineage>
        <taxon>Bacteria</taxon>
        <taxon>Pseudomonadati</taxon>
        <taxon>Bacteroidota</taxon>
        <taxon>Bacteroidia</taxon>
        <taxon>Bacteroidales</taxon>
        <taxon>Tannerellaceae</taxon>
        <taxon>Parabacteroides</taxon>
    </lineage>
</organism>
<dbReference type="Proteomes" id="UP000450599">
    <property type="component" value="Unassembled WGS sequence"/>
</dbReference>
<dbReference type="RefSeq" id="WP_057328894.1">
    <property type="nucleotide sequence ID" value="NZ_CZBM01000011.1"/>
</dbReference>
<evidence type="ECO:0000313" key="3">
    <source>
        <dbReference type="EMBL" id="MRZ07270.1"/>
    </source>
</evidence>
<proteinExistence type="predicted"/>
<dbReference type="EMBL" id="WKMX01000012">
    <property type="protein sequence ID" value="MRZ07270.1"/>
    <property type="molecule type" value="Genomic_DNA"/>
</dbReference>
<reference evidence="1 4" key="1">
    <citation type="submission" date="2015-09" db="EMBL/GenBank/DDBJ databases">
        <authorList>
            <consortium name="Pathogen Informatics"/>
        </authorList>
    </citation>
    <scope>NUCLEOTIDE SEQUENCE [LARGE SCALE GENOMIC DNA]</scope>
    <source>
        <strain evidence="1 4">2789STDY5834948</strain>
    </source>
</reference>
<dbReference type="Proteomes" id="UP000095332">
    <property type="component" value="Unassembled WGS sequence"/>
</dbReference>
<evidence type="ECO:0000313" key="1">
    <source>
        <dbReference type="EMBL" id="CUQ40608.1"/>
    </source>
</evidence>
<dbReference type="AlphaFoldDB" id="A0A174W849"/>
<evidence type="ECO:0000313" key="6">
    <source>
        <dbReference type="Proteomes" id="UP000471216"/>
    </source>
</evidence>
<accession>A0A174W849</accession>
<dbReference type="EMBL" id="CZBM01000011">
    <property type="protein sequence ID" value="CUQ40608.1"/>
    <property type="molecule type" value="Genomic_DNA"/>
</dbReference>
<dbReference type="Proteomes" id="UP000471216">
    <property type="component" value="Unassembled WGS sequence"/>
</dbReference>
<protein>
    <submittedName>
        <fullName evidence="1">Uncharacterized protein</fullName>
    </submittedName>
</protein>
<gene>
    <name evidence="1" type="ORF">ERS852560_02689</name>
    <name evidence="3" type="ORF">GKD54_13855</name>
    <name evidence="2" type="ORF">GKD58_08795</name>
</gene>
<evidence type="ECO:0000313" key="4">
    <source>
        <dbReference type="Proteomes" id="UP000095332"/>
    </source>
</evidence>
<evidence type="ECO:0000313" key="5">
    <source>
        <dbReference type="Proteomes" id="UP000450599"/>
    </source>
</evidence>